<evidence type="ECO:0000313" key="3">
    <source>
        <dbReference type="Proteomes" id="UP000279236"/>
    </source>
</evidence>
<feature type="region of interest" description="Disordered" evidence="1">
    <location>
        <begin position="473"/>
        <end position="493"/>
    </location>
</feature>
<feature type="region of interest" description="Disordered" evidence="1">
    <location>
        <begin position="291"/>
        <end position="445"/>
    </location>
</feature>
<dbReference type="Proteomes" id="UP000279236">
    <property type="component" value="Unassembled WGS sequence"/>
</dbReference>
<dbReference type="InterPro" id="IPR038765">
    <property type="entry name" value="Papain-like_cys_pep_sf"/>
</dbReference>
<dbReference type="Gene3D" id="3.40.395.10">
    <property type="entry name" value="Adenoviral Proteinase, Chain A"/>
    <property type="match status" value="1"/>
</dbReference>
<name>A0A427XGP1_9TREE</name>
<feature type="compositionally biased region" description="Basic and acidic residues" evidence="1">
    <location>
        <begin position="20"/>
        <end position="35"/>
    </location>
</feature>
<gene>
    <name evidence="2" type="ORF">EHS24_002470</name>
</gene>
<feature type="region of interest" description="Disordered" evidence="1">
    <location>
        <begin position="1"/>
        <end position="38"/>
    </location>
</feature>
<evidence type="ECO:0000313" key="2">
    <source>
        <dbReference type="EMBL" id="RSH78018.1"/>
    </source>
</evidence>
<feature type="compositionally biased region" description="Acidic residues" evidence="1">
    <location>
        <begin position="1"/>
        <end position="19"/>
    </location>
</feature>
<proteinExistence type="predicted"/>
<protein>
    <submittedName>
        <fullName evidence="2">Uncharacterized protein</fullName>
    </submittedName>
</protein>
<dbReference type="EMBL" id="RSCE01000013">
    <property type="protein sequence ID" value="RSH78018.1"/>
    <property type="molecule type" value="Genomic_DNA"/>
</dbReference>
<keyword evidence="3" id="KW-1185">Reference proteome</keyword>
<dbReference type="RefSeq" id="XP_028473165.1">
    <property type="nucleotide sequence ID" value="XM_028618209.1"/>
</dbReference>
<organism evidence="2 3">
    <name type="scientific">Apiotrichum porosum</name>
    <dbReference type="NCBI Taxonomy" id="105984"/>
    <lineage>
        <taxon>Eukaryota</taxon>
        <taxon>Fungi</taxon>
        <taxon>Dikarya</taxon>
        <taxon>Basidiomycota</taxon>
        <taxon>Agaricomycotina</taxon>
        <taxon>Tremellomycetes</taxon>
        <taxon>Trichosporonales</taxon>
        <taxon>Trichosporonaceae</taxon>
        <taxon>Apiotrichum</taxon>
    </lineage>
</organism>
<reference evidence="2 3" key="1">
    <citation type="submission" date="2018-11" db="EMBL/GenBank/DDBJ databases">
        <title>Genome sequence of Apiotrichum porosum DSM 27194.</title>
        <authorList>
            <person name="Aliyu H."/>
            <person name="Gorte O."/>
            <person name="Ochsenreither K."/>
        </authorList>
    </citation>
    <scope>NUCLEOTIDE SEQUENCE [LARGE SCALE GENOMIC DNA]</scope>
    <source>
        <strain evidence="2 3">DSM 27194</strain>
    </source>
</reference>
<accession>A0A427XGP1</accession>
<evidence type="ECO:0000256" key="1">
    <source>
        <dbReference type="SAM" id="MobiDB-lite"/>
    </source>
</evidence>
<feature type="compositionally biased region" description="Low complexity" evidence="1">
    <location>
        <begin position="322"/>
        <end position="349"/>
    </location>
</feature>
<dbReference type="SUPFAM" id="SSF54001">
    <property type="entry name" value="Cysteine proteinases"/>
    <property type="match status" value="1"/>
</dbReference>
<dbReference type="SUPFAM" id="SSF52113">
    <property type="entry name" value="BRCT domain"/>
    <property type="match status" value="1"/>
</dbReference>
<dbReference type="AlphaFoldDB" id="A0A427XGP1"/>
<sequence length="818" mass="89298">MASDAESDWEDWTDTEPESEPDRPRIVRLAPERDPPGPNQVLAGKKFAVVDELFRPHDLWLVENIITIHGGEVGTDCKGANFILVPACWQAADIALWRMVVKLWNSLPLVTSQWVEICLMSACVYPVPGTVAALAFVHLKEEVEVAKAAVLKQTRIAETSNASPEALKRRAEALKELLRQVEARRSGILGVPIAGQAGNTLAGGEDSKAVAAVSRMLDTDRHESIPVSSIEESLEEDYKLPSITAATVPATRLIPIPLSNLFAVLDVESPARDSPSPVSSEATPEGVIAATLPDSPLDTKGETVSDDQQTSELEDRREGRLTGSPTTPAPSTAPSTAPDSPTSTTTFTTNGLPVTPPASDIQIEDDTPRAPKARKARFSRPVSSLGLTLGEPTPNVDESVNSPVVVTEEEEEDVFNASPAVPVAPTNDPEGEPHPRPHVPSESVKARIRSRRNVNKMKKKKRMQAAKIIRALAPTPSVHSEESEDESESQDGCGCASQVAGIVKDIFGRLPPKAAEAVNTWCTNPDEFRSDPRVTRVEPSMRITWVNLAYALAFMGDEPIDRTIVDGFVHGLGRIAHQHQVLVMPSSYWETLRQRWPHNVTKDEQDALRIELDSCKRVIVPIYHEGFWFLVCIDYESGSIILYDPSGLDMRDSFVTKMAAGALVSYFQGSDKCQSAIRLGTDPTFIKHAAPIHHRFSGLFVAAACEMLAYWRGATTHLLVHAIRALDRLMDIPLTSRHIRQSIRSGPHHDPQCVHAVPVPHETSEVANPQVDATRGMLVNWITRILWGSATGRPYITPQAAFMLQHVSGTDTAEDGPG</sequence>
<dbReference type="InterPro" id="IPR036420">
    <property type="entry name" value="BRCT_dom_sf"/>
</dbReference>
<comment type="caution">
    <text evidence="2">The sequence shown here is derived from an EMBL/GenBank/DDBJ whole genome shotgun (WGS) entry which is preliminary data.</text>
</comment>
<dbReference type="GeneID" id="39587013"/>